<name>A1SRS3_PSYIN</name>
<dbReference type="EMBL" id="CP000510">
    <property type="protein sequence ID" value="ABM02188.1"/>
    <property type="molecule type" value="Genomic_DNA"/>
</dbReference>
<dbReference type="Pfam" id="PF02036">
    <property type="entry name" value="SCP2"/>
    <property type="match status" value="1"/>
</dbReference>
<accession>A1SRS3</accession>
<comment type="similarity">
    <text evidence="1">Belongs to the UbiJ family.</text>
</comment>
<dbReference type="HAMAP" id="MF_02215">
    <property type="entry name" value="UbiJ"/>
    <property type="match status" value="1"/>
</dbReference>
<dbReference type="HOGENOM" id="CLU_100130_2_0_6"/>
<dbReference type="AlphaFoldDB" id="A1SRS3"/>
<dbReference type="RefSeq" id="WP_011768747.1">
    <property type="nucleotide sequence ID" value="NC_008709.1"/>
</dbReference>
<dbReference type="InterPro" id="IPR003033">
    <property type="entry name" value="SCP2_sterol-bd_dom"/>
</dbReference>
<protein>
    <recommendedName>
        <fullName evidence="1">Ubiquinone biosynthesis accessory factor UbiJ</fullName>
    </recommendedName>
</protein>
<reference evidence="3 4" key="1">
    <citation type="submission" date="2007-01" db="EMBL/GenBank/DDBJ databases">
        <title>Complete sequence of Psychromonas ingrahamii 37.</title>
        <authorList>
            <consortium name="US DOE Joint Genome Institute"/>
            <person name="Copeland A."/>
            <person name="Lucas S."/>
            <person name="Lapidus A."/>
            <person name="Barry K."/>
            <person name="Detter J.C."/>
            <person name="Glavina del Rio T."/>
            <person name="Hammon N."/>
            <person name="Israni S."/>
            <person name="Dalin E."/>
            <person name="Tice H."/>
            <person name="Pitluck S."/>
            <person name="Thompson L.S."/>
            <person name="Brettin T."/>
            <person name="Bruce D."/>
            <person name="Han C."/>
            <person name="Tapia R."/>
            <person name="Schmutz J."/>
            <person name="Larimer F."/>
            <person name="Land M."/>
            <person name="Hauser L."/>
            <person name="Kyrpides N."/>
            <person name="Ivanova N."/>
            <person name="Staley J."/>
            <person name="Richardson P."/>
        </authorList>
    </citation>
    <scope>NUCLEOTIDE SEQUENCE [LARGE SCALE GENOMIC DNA]</scope>
    <source>
        <strain evidence="3 4">37</strain>
    </source>
</reference>
<feature type="domain" description="SCP2" evidence="2">
    <location>
        <begin position="16"/>
        <end position="112"/>
    </location>
</feature>
<dbReference type="UniPathway" id="UPA00232"/>
<keyword evidence="1" id="KW-0963">Cytoplasm</keyword>
<evidence type="ECO:0000256" key="1">
    <source>
        <dbReference type="HAMAP-Rule" id="MF_02215"/>
    </source>
</evidence>
<proteinExistence type="inferred from homology"/>
<dbReference type="SUPFAM" id="SSF55718">
    <property type="entry name" value="SCP-like"/>
    <property type="match status" value="1"/>
</dbReference>
<dbReference type="PANTHER" id="PTHR38693:SF1">
    <property type="entry name" value="UBIQUINONE BIOSYNTHESIS ACCESSORY FACTOR UBIJ"/>
    <property type="match status" value="1"/>
</dbReference>
<dbReference type="STRING" id="357804.Ping_0322"/>
<dbReference type="GO" id="GO:0005737">
    <property type="term" value="C:cytoplasm"/>
    <property type="evidence" value="ECO:0007669"/>
    <property type="project" value="UniProtKB-SubCell"/>
</dbReference>
<organism evidence="3 4">
    <name type="scientific">Psychromonas ingrahamii (strain DSM 17664 / CCUG 51855 / 37)</name>
    <dbReference type="NCBI Taxonomy" id="357804"/>
    <lineage>
        <taxon>Bacteria</taxon>
        <taxon>Pseudomonadati</taxon>
        <taxon>Pseudomonadota</taxon>
        <taxon>Gammaproteobacteria</taxon>
        <taxon>Alteromonadales</taxon>
        <taxon>Psychromonadaceae</taxon>
        <taxon>Psychromonas</taxon>
    </lineage>
</organism>
<dbReference type="InterPro" id="IPR038989">
    <property type="entry name" value="UbiJ"/>
</dbReference>
<gene>
    <name evidence="1" type="primary">ubiJ</name>
    <name evidence="3" type="ordered locus">Ping_0322</name>
</gene>
<sequence length="210" mass="24172">MPLDKLVCGFLETTVNKLQQLDSSALQRRKQLNGTIIGVALKEINKPLYFVISTQQIDILSHYEGQADCFIRLNISALKELQNNHQLTHLIKTEQLEVEGDIKIVQRFARLLTEMDIDWEEHLSAIIGDILAHKLCYQFKQCRQNASSQIKKIQKQSGEYLTEELKIAPGPLEVAYFCEQVNDIKKQTDTLEKRLQLCFASSNKLTRNIR</sequence>
<dbReference type="KEGG" id="pin:Ping_0322"/>
<dbReference type="PANTHER" id="PTHR38693">
    <property type="entry name" value="UBIQUINONE BIOSYNTHESIS PROTEIN UBIJ"/>
    <property type="match status" value="1"/>
</dbReference>
<comment type="subcellular location">
    <subcellularLocation>
        <location evidence="1">Cytoplasm</location>
    </subcellularLocation>
</comment>
<evidence type="ECO:0000313" key="3">
    <source>
        <dbReference type="EMBL" id="ABM02188.1"/>
    </source>
</evidence>
<keyword evidence="4" id="KW-1185">Reference proteome</keyword>
<dbReference type="Proteomes" id="UP000000639">
    <property type="component" value="Chromosome"/>
</dbReference>
<evidence type="ECO:0000313" key="4">
    <source>
        <dbReference type="Proteomes" id="UP000000639"/>
    </source>
</evidence>
<dbReference type="GO" id="GO:0006744">
    <property type="term" value="P:ubiquinone biosynthetic process"/>
    <property type="evidence" value="ECO:0007669"/>
    <property type="project" value="UniProtKB-UniRule"/>
</dbReference>
<evidence type="ECO:0000259" key="2">
    <source>
        <dbReference type="Pfam" id="PF02036"/>
    </source>
</evidence>
<dbReference type="OrthoDB" id="5801225at2"/>
<dbReference type="eggNOG" id="COG3165">
    <property type="taxonomic scope" value="Bacteria"/>
</dbReference>
<comment type="pathway">
    <text evidence="1">Cofactor biosynthesis; ubiquinone biosynthesis.</text>
</comment>
<keyword evidence="1" id="KW-0831">Ubiquinone biosynthesis</keyword>
<comment type="function">
    <text evidence="1">Required for ubiquinone (coenzyme Q) biosynthesis. Binds hydrophobic ubiquinone biosynthetic intermediates via its SCP2 domain and is essential for the stability of the Ubi complex. May constitute a docking platform where Ubi enzymes assemble and access their SCP2-bound polyprenyl substrates.</text>
</comment>
<dbReference type="InterPro" id="IPR036527">
    <property type="entry name" value="SCP2_sterol-bd_dom_sf"/>
</dbReference>